<accession>A0A1S7PZ09</accession>
<proteinExistence type="predicted"/>
<evidence type="ECO:0000313" key="2">
    <source>
        <dbReference type="Proteomes" id="UP000191897"/>
    </source>
</evidence>
<protein>
    <submittedName>
        <fullName evidence="1">Uncharacterized protein</fullName>
    </submittedName>
</protein>
<dbReference type="EMBL" id="FBWC01000014">
    <property type="protein sequence ID" value="CUX28847.1"/>
    <property type="molecule type" value="Genomic_DNA"/>
</dbReference>
<sequence length="117" mass="13447">MHMHDKITHMGVINSHLRLGLPCGERGSIVRIDADDIERVQIPELNILKVFKFAAEDEVQQLFRFARFRHFLVSFLNAERGLHLRDFPANVNCQTDVKTLSKVQAAHNLLQRTMRGG</sequence>
<dbReference type="AlphaFoldDB" id="A0A1S7PZ09"/>
<reference evidence="1 2" key="1">
    <citation type="submission" date="2016-01" db="EMBL/GenBank/DDBJ databases">
        <authorList>
            <person name="Oliw E.H."/>
        </authorList>
    </citation>
    <scope>NUCLEOTIDE SEQUENCE [LARGE SCALE GENOMIC DNA]</scope>
    <source>
        <strain evidence="1 2">Kerr 14</strain>
    </source>
</reference>
<evidence type="ECO:0000313" key="1">
    <source>
        <dbReference type="EMBL" id="CUX28847.1"/>
    </source>
</evidence>
<dbReference type="Proteomes" id="UP000191897">
    <property type="component" value="Unassembled WGS sequence"/>
</dbReference>
<organism evidence="1 2">
    <name type="scientific">Agrobacterium tumefaciens str. Kerr 14</name>
    <dbReference type="NCBI Taxonomy" id="1183424"/>
    <lineage>
        <taxon>Bacteria</taxon>
        <taxon>Pseudomonadati</taxon>
        <taxon>Pseudomonadota</taxon>
        <taxon>Alphaproteobacteria</taxon>
        <taxon>Hyphomicrobiales</taxon>
        <taxon>Rhizobiaceae</taxon>
        <taxon>Rhizobium/Agrobacterium group</taxon>
        <taxon>Agrobacterium</taxon>
        <taxon>Agrobacterium tumefaciens complex</taxon>
    </lineage>
</organism>
<gene>
    <name evidence="1" type="ORF">AGR4C_Cc50229</name>
</gene>
<name>A0A1S7PZ09_AGRTU</name>